<dbReference type="SMART" id="SM01288">
    <property type="entry name" value="FISNA"/>
    <property type="match status" value="1"/>
</dbReference>
<evidence type="ECO:0000259" key="4">
    <source>
        <dbReference type="SMART" id="SM01288"/>
    </source>
</evidence>
<dbReference type="Proteomes" id="UP001239994">
    <property type="component" value="Unassembled WGS sequence"/>
</dbReference>
<feature type="domain" description="FISNA" evidence="4">
    <location>
        <begin position="117"/>
        <end position="189"/>
    </location>
</feature>
<evidence type="ECO:0000313" key="6">
    <source>
        <dbReference type="Proteomes" id="UP001239994"/>
    </source>
</evidence>
<dbReference type="Pfam" id="PF14484">
    <property type="entry name" value="FISNA"/>
    <property type="match status" value="1"/>
</dbReference>
<reference evidence="5" key="1">
    <citation type="submission" date="2023-03" db="EMBL/GenBank/DDBJ databases">
        <title>Electrophorus voltai genome.</title>
        <authorList>
            <person name="Bian C."/>
        </authorList>
    </citation>
    <scope>NUCLEOTIDE SEQUENCE</scope>
    <source>
        <strain evidence="5">CB-2022</strain>
        <tissue evidence="5">Muscle</tissue>
    </source>
</reference>
<evidence type="ECO:0000313" key="5">
    <source>
        <dbReference type="EMBL" id="KAK1806305.1"/>
    </source>
</evidence>
<keyword evidence="1" id="KW-0433">Leucine-rich repeat</keyword>
<keyword evidence="6" id="KW-1185">Reference proteome</keyword>
<dbReference type="AlphaFoldDB" id="A0AAD8ZWJ3"/>
<proteinExistence type="predicted"/>
<feature type="compositionally biased region" description="Basic residues" evidence="3">
    <location>
        <begin position="80"/>
        <end position="90"/>
    </location>
</feature>
<dbReference type="InterPro" id="IPR007111">
    <property type="entry name" value="NACHT_NTPase"/>
</dbReference>
<evidence type="ECO:0000256" key="2">
    <source>
        <dbReference type="ARBA" id="ARBA00022737"/>
    </source>
</evidence>
<keyword evidence="2" id="KW-0677">Repeat</keyword>
<evidence type="ECO:0000256" key="3">
    <source>
        <dbReference type="SAM" id="MobiDB-lite"/>
    </source>
</evidence>
<comment type="caution">
    <text evidence="5">The sequence shown here is derived from an EMBL/GenBank/DDBJ whole genome shotgun (WGS) entry which is preliminary data.</text>
</comment>
<name>A0AAD8ZWJ3_9TELE</name>
<accession>A0AAD8ZWJ3</accession>
<organism evidence="5 6">
    <name type="scientific">Electrophorus voltai</name>
    <dbReference type="NCBI Taxonomy" id="2609070"/>
    <lineage>
        <taxon>Eukaryota</taxon>
        <taxon>Metazoa</taxon>
        <taxon>Chordata</taxon>
        <taxon>Craniata</taxon>
        <taxon>Vertebrata</taxon>
        <taxon>Euteleostomi</taxon>
        <taxon>Actinopterygii</taxon>
        <taxon>Neopterygii</taxon>
        <taxon>Teleostei</taxon>
        <taxon>Ostariophysi</taxon>
        <taxon>Gymnotiformes</taxon>
        <taxon>Gymnotoidei</taxon>
        <taxon>Gymnotidae</taxon>
        <taxon>Electrophorus</taxon>
    </lineage>
</organism>
<dbReference type="InterPro" id="IPR051261">
    <property type="entry name" value="NLR"/>
</dbReference>
<dbReference type="Gene3D" id="3.40.50.300">
    <property type="entry name" value="P-loop containing nucleotide triphosphate hydrolases"/>
    <property type="match status" value="1"/>
</dbReference>
<dbReference type="PANTHER" id="PTHR24106">
    <property type="entry name" value="NACHT, LRR AND CARD DOMAINS-CONTAINING"/>
    <property type="match status" value="1"/>
</dbReference>
<gene>
    <name evidence="5" type="ORF">P4O66_000177</name>
</gene>
<protein>
    <recommendedName>
        <fullName evidence="4">FISNA domain-containing protein</fullName>
    </recommendedName>
</protein>
<dbReference type="InterPro" id="IPR027417">
    <property type="entry name" value="P-loop_NTPase"/>
</dbReference>
<feature type="region of interest" description="Disordered" evidence="3">
    <location>
        <begin position="71"/>
        <end position="103"/>
    </location>
</feature>
<dbReference type="InterPro" id="IPR029495">
    <property type="entry name" value="NACHT-assoc"/>
</dbReference>
<dbReference type="Pfam" id="PF05729">
    <property type="entry name" value="NACHT"/>
    <property type="match status" value="1"/>
</dbReference>
<sequence>MQSSLLSKEQTFERNRYGRAGLLGLAFSLAQTPAGFPRFCFLAHRLRCLPFGIRTQATPWSAGLVRIATRAHRASEARRRPGRRTHPVLHPHKDKEESIQQDSHTPVDNVLHRVLHTHKTSMKNKYESLFEGTKSQENKTLLNRVYTQLYILEGESEGVNEEHEVLQMEKTPRKQLVQDTPIYCSDIFKPVQGPEGDMEEEKIRAVMTEGVSHTETKEDKDPEVPELKTVLTKGIAGIGKTVSVQKFILDWAEGKANQDVDFMFVLPFRELNLVKG</sequence>
<evidence type="ECO:0000256" key="1">
    <source>
        <dbReference type="ARBA" id="ARBA00022614"/>
    </source>
</evidence>
<dbReference type="EMBL" id="JAROKS010000001">
    <property type="protein sequence ID" value="KAK1806305.1"/>
    <property type="molecule type" value="Genomic_DNA"/>
</dbReference>